<dbReference type="InterPro" id="IPR001789">
    <property type="entry name" value="Sig_transdc_resp-reg_receiver"/>
</dbReference>
<keyword evidence="1" id="KW-0597">Phosphoprotein</keyword>
<dbReference type="Proteomes" id="UP000032544">
    <property type="component" value="Unassembled WGS sequence"/>
</dbReference>
<dbReference type="InterPro" id="IPR007492">
    <property type="entry name" value="LytTR_DNA-bd_dom"/>
</dbReference>
<dbReference type="Pfam" id="PF00072">
    <property type="entry name" value="Response_reg"/>
    <property type="match status" value="1"/>
</dbReference>
<protein>
    <recommendedName>
        <fullName evidence="6">LytTR family transcriptional regulator</fullName>
    </recommendedName>
</protein>
<feature type="modified residue" description="4-aspartylphosphate" evidence="1">
    <location>
        <position position="55"/>
    </location>
</feature>
<dbReference type="EMBL" id="JRHC01000004">
    <property type="protein sequence ID" value="KJF42856.1"/>
    <property type="molecule type" value="Genomic_DNA"/>
</dbReference>
<dbReference type="FunFam" id="3.40.50.2300:FF:000361">
    <property type="entry name" value="Two-component system response regulator"/>
    <property type="match status" value="1"/>
</dbReference>
<gene>
    <name evidence="4" type="ORF">LH29_15675</name>
</gene>
<dbReference type="SUPFAM" id="SSF52172">
    <property type="entry name" value="CheY-like"/>
    <property type="match status" value="1"/>
</dbReference>
<dbReference type="InterPro" id="IPR046947">
    <property type="entry name" value="LytR-like"/>
</dbReference>
<dbReference type="SMART" id="SM00850">
    <property type="entry name" value="LytTR"/>
    <property type="match status" value="1"/>
</dbReference>
<feature type="domain" description="HTH LytTR-type" evidence="3">
    <location>
        <begin position="143"/>
        <end position="250"/>
    </location>
</feature>
<dbReference type="Pfam" id="PF04397">
    <property type="entry name" value="LytTR"/>
    <property type="match status" value="1"/>
</dbReference>
<organism evidence="4 5">
    <name type="scientific">Draconibacterium sediminis</name>
    <dbReference type="NCBI Taxonomy" id="1544798"/>
    <lineage>
        <taxon>Bacteria</taxon>
        <taxon>Pseudomonadati</taxon>
        <taxon>Bacteroidota</taxon>
        <taxon>Bacteroidia</taxon>
        <taxon>Marinilabiliales</taxon>
        <taxon>Prolixibacteraceae</taxon>
        <taxon>Draconibacterium</taxon>
    </lineage>
</organism>
<evidence type="ECO:0000259" key="3">
    <source>
        <dbReference type="PROSITE" id="PS50930"/>
    </source>
</evidence>
<dbReference type="STRING" id="1544798.LH29_15675"/>
<evidence type="ECO:0000256" key="1">
    <source>
        <dbReference type="PROSITE-ProRule" id="PRU00169"/>
    </source>
</evidence>
<dbReference type="RefSeq" id="WP_045031271.1">
    <property type="nucleotide sequence ID" value="NZ_JRHC01000004.1"/>
</dbReference>
<reference evidence="4 5" key="1">
    <citation type="submission" date="2014-09" db="EMBL/GenBank/DDBJ databases">
        <title>Draft Genome Sequence of Draconibacterium sp. JN14CK-3.</title>
        <authorList>
            <person name="Dong C."/>
            <person name="Lai Q."/>
            <person name="Shao Z."/>
        </authorList>
    </citation>
    <scope>NUCLEOTIDE SEQUENCE [LARGE SCALE GENOMIC DNA]</scope>
    <source>
        <strain evidence="4 5">JN14CK-3</strain>
    </source>
</reference>
<dbReference type="GO" id="GO:0003677">
    <property type="term" value="F:DNA binding"/>
    <property type="evidence" value="ECO:0007669"/>
    <property type="project" value="InterPro"/>
</dbReference>
<dbReference type="AlphaFoldDB" id="A0A0D8J8N1"/>
<comment type="caution">
    <text evidence="4">The sequence shown here is derived from an EMBL/GenBank/DDBJ whole genome shotgun (WGS) entry which is preliminary data.</text>
</comment>
<sequence>MKVVIVEDEHFAAEKLMQQLHTIAPEAEVLAVLESVEEAVNWFAENPAPDLVFMDIQLDDGLSFEVFDELEIKAPIIFTTAFDEYAIRAFKVNSVDYLLKPIELEALRSAMEKYTELYGQHQLLEDKVAKVIEQLSRTYKSRFFIKIGNRFQSIQVSKICCFFVQERSTFIKTMEGKTYDLDFSLDQLQKMVDPDQFFRISRNYLVNINCINEIVGYSSTRLKLKLAAELDEDVIVSRDKVSGFKRWMDQ</sequence>
<dbReference type="SMART" id="SM00448">
    <property type="entry name" value="REC"/>
    <property type="match status" value="1"/>
</dbReference>
<feature type="domain" description="Response regulatory" evidence="2">
    <location>
        <begin position="2"/>
        <end position="115"/>
    </location>
</feature>
<dbReference type="Gene3D" id="2.40.50.1020">
    <property type="entry name" value="LytTr DNA-binding domain"/>
    <property type="match status" value="1"/>
</dbReference>
<dbReference type="InterPro" id="IPR011006">
    <property type="entry name" value="CheY-like_superfamily"/>
</dbReference>
<proteinExistence type="predicted"/>
<evidence type="ECO:0000259" key="2">
    <source>
        <dbReference type="PROSITE" id="PS50110"/>
    </source>
</evidence>
<accession>A0A0D8J8N1</accession>
<dbReference type="OrthoDB" id="1490554at2"/>
<dbReference type="PANTHER" id="PTHR37299:SF1">
    <property type="entry name" value="STAGE 0 SPORULATION PROTEIN A HOMOLOG"/>
    <property type="match status" value="1"/>
</dbReference>
<keyword evidence="5" id="KW-1185">Reference proteome</keyword>
<dbReference type="PROSITE" id="PS50110">
    <property type="entry name" value="RESPONSE_REGULATORY"/>
    <property type="match status" value="1"/>
</dbReference>
<evidence type="ECO:0000313" key="5">
    <source>
        <dbReference type="Proteomes" id="UP000032544"/>
    </source>
</evidence>
<dbReference type="Gene3D" id="3.40.50.2300">
    <property type="match status" value="1"/>
</dbReference>
<name>A0A0D8J8N1_9BACT</name>
<dbReference type="PROSITE" id="PS50930">
    <property type="entry name" value="HTH_LYTTR"/>
    <property type="match status" value="1"/>
</dbReference>
<dbReference type="GO" id="GO:0000156">
    <property type="term" value="F:phosphorelay response regulator activity"/>
    <property type="evidence" value="ECO:0007669"/>
    <property type="project" value="InterPro"/>
</dbReference>
<dbReference type="PANTHER" id="PTHR37299">
    <property type="entry name" value="TRANSCRIPTIONAL REGULATOR-RELATED"/>
    <property type="match status" value="1"/>
</dbReference>
<evidence type="ECO:0000313" key="4">
    <source>
        <dbReference type="EMBL" id="KJF42856.1"/>
    </source>
</evidence>
<evidence type="ECO:0008006" key="6">
    <source>
        <dbReference type="Google" id="ProtNLM"/>
    </source>
</evidence>